<feature type="region of interest" description="Disordered" evidence="1">
    <location>
        <begin position="36"/>
        <end position="89"/>
    </location>
</feature>
<sequence length="138" mass="14822">MSGTLYGEIVGRGKASIAQVRLVFWQPESVVSQTGCDGTHALGGHEEQSSSRRLGRSECNHRMPVGVGAPSEHRTEERARPGAARPTSGDAYGLGLYEVHQLVHGEPSTSHGAGCVEQVYKLEEEVLDYEDGDDSEEG</sequence>
<evidence type="ECO:0000256" key="1">
    <source>
        <dbReference type="SAM" id="MobiDB-lite"/>
    </source>
</evidence>
<dbReference type="Proteomes" id="UP001066276">
    <property type="component" value="Chromosome 1_2"/>
</dbReference>
<accession>A0AAV7VYE5</accession>
<evidence type="ECO:0000313" key="2">
    <source>
        <dbReference type="EMBL" id="KAJ1206689.1"/>
    </source>
</evidence>
<dbReference type="AlphaFoldDB" id="A0AAV7VYE5"/>
<proteinExistence type="predicted"/>
<evidence type="ECO:0000313" key="3">
    <source>
        <dbReference type="Proteomes" id="UP001066276"/>
    </source>
</evidence>
<feature type="compositionally biased region" description="Basic and acidic residues" evidence="1">
    <location>
        <begin position="71"/>
        <end position="80"/>
    </location>
</feature>
<keyword evidence="3" id="KW-1185">Reference proteome</keyword>
<feature type="compositionally biased region" description="Basic and acidic residues" evidence="1">
    <location>
        <begin position="43"/>
        <end position="61"/>
    </location>
</feature>
<protein>
    <submittedName>
        <fullName evidence="2">Uncharacterized protein</fullName>
    </submittedName>
</protein>
<dbReference type="EMBL" id="JANPWB010000002">
    <property type="protein sequence ID" value="KAJ1206689.1"/>
    <property type="molecule type" value="Genomic_DNA"/>
</dbReference>
<comment type="caution">
    <text evidence="2">The sequence shown here is derived from an EMBL/GenBank/DDBJ whole genome shotgun (WGS) entry which is preliminary data.</text>
</comment>
<reference evidence="2" key="1">
    <citation type="journal article" date="2022" name="bioRxiv">
        <title>Sequencing and chromosome-scale assembly of the giantPleurodeles waltlgenome.</title>
        <authorList>
            <person name="Brown T."/>
            <person name="Elewa A."/>
            <person name="Iarovenko S."/>
            <person name="Subramanian E."/>
            <person name="Araus A.J."/>
            <person name="Petzold A."/>
            <person name="Susuki M."/>
            <person name="Suzuki K.-i.T."/>
            <person name="Hayashi T."/>
            <person name="Toyoda A."/>
            <person name="Oliveira C."/>
            <person name="Osipova E."/>
            <person name="Leigh N.D."/>
            <person name="Simon A."/>
            <person name="Yun M.H."/>
        </authorList>
    </citation>
    <scope>NUCLEOTIDE SEQUENCE</scope>
    <source>
        <strain evidence="2">20211129_DDA</strain>
        <tissue evidence="2">Liver</tissue>
    </source>
</reference>
<organism evidence="2 3">
    <name type="scientific">Pleurodeles waltl</name>
    <name type="common">Iberian ribbed newt</name>
    <dbReference type="NCBI Taxonomy" id="8319"/>
    <lineage>
        <taxon>Eukaryota</taxon>
        <taxon>Metazoa</taxon>
        <taxon>Chordata</taxon>
        <taxon>Craniata</taxon>
        <taxon>Vertebrata</taxon>
        <taxon>Euteleostomi</taxon>
        <taxon>Amphibia</taxon>
        <taxon>Batrachia</taxon>
        <taxon>Caudata</taxon>
        <taxon>Salamandroidea</taxon>
        <taxon>Salamandridae</taxon>
        <taxon>Pleurodelinae</taxon>
        <taxon>Pleurodeles</taxon>
    </lineage>
</organism>
<name>A0AAV7VYE5_PLEWA</name>
<gene>
    <name evidence="2" type="ORF">NDU88_002090</name>
</gene>